<proteinExistence type="predicted"/>
<reference evidence="2" key="2">
    <citation type="submission" date="2018-04" db="EMBL/GenBank/DDBJ databases">
        <title>OnivRS2 (Oryza nivara Reference Sequence Version 2).</title>
        <authorList>
            <person name="Zhang J."/>
            <person name="Kudrna D."/>
            <person name="Lee S."/>
            <person name="Talag J."/>
            <person name="Rajasekar S."/>
            <person name="Welchert J."/>
            <person name="Hsing Y.-I."/>
            <person name="Wing R.A."/>
        </authorList>
    </citation>
    <scope>NUCLEOTIDE SEQUENCE [LARGE SCALE GENOMIC DNA]</scope>
</reference>
<keyword evidence="3" id="KW-1185">Reference proteome</keyword>
<sequence length="142" mass="15167">MVHGPSSHSPEPVNNLLIPNLSLHWHGADEQSSCPPSPRETERGEGERQAVGVEAGKRMGGAGGDELSVQPRRQPRAEAGSPADSRKRCPVSQAGGRRRRACGCQMVATAPRPQRRRPPDDDCQMVAWMVEGASTVNGGLQA</sequence>
<organism evidence="2">
    <name type="scientific">Oryza nivara</name>
    <name type="common">Indian wild rice</name>
    <name type="synonym">Oryza sativa f. spontanea</name>
    <dbReference type="NCBI Taxonomy" id="4536"/>
    <lineage>
        <taxon>Eukaryota</taxon>
        <taxon>Viridiplantae</taxon>
        <taxon>Streptophyta</taxon>
        <taxon>Embryophyta</taxon>
        <taxon>Tracheophyta</taxon>
        <taxon>Spermatophyta</taxon>
        <taxon>Magnoliopsida</taxon>
        <taxon>Liliopsida</taxon>
        <taxon>Poales</taxon>
        <taxon>Poaceae</taxon>
        <taxon>BOP clade</taxon>
        <taxon>Oryzoideae</taxon>
        <taxon>Oryzeae</taxon>
        <taxon>Oryzinae</taxon>
        <taxon>Oryza</taxon>
    </lineage>
</organism>
<dbReference type="Gramene" id="ONIVA10G05460.1">
    <property type="protein sequence ID" value="ONIVA10G05460.1"/>
    <property type="gene ID" value="ONIVA10G05460"/>
</dbReference>
<name>A0A0E0IQN0_ORYNI</name>
<accession>A0A0E0IQN0</accession>
<reference evidence="2" key="1">
    <citation type="submission" date="2015-04" db="UniProtKB">
        <authorList>
            <consortium name="EnsemblPlants"/>
        </authorList>
    </citation>
    <scope>IDENTIFICATION</scope>
    <source>
        <strain evidence="2">SL10</strain>
    </source>
</reference>
<feature type="compositionally biased region" description="Basic and acidic residues" evidence="1">
    <location>
        <begin position="39"/>
        <end position="48"/>
    </location>
</feature>
<dbReference type="EnsemblPlants" id="ONIVA10G05460.1">
    <property type="protein sequence ID" value="ONIVA10G05460.1"/>
    <property type="gene ID" value="ONIVA10G05460"/>
</dbReference>
<evidence type="ECO:0000256" key="1">
    <source>
        <dbReference type="SAM" id="MobiDB-lite"/>
    </source>
</evidence>
<dbReference type="Proteomes" id="UP000006591">
    <property type="component" value="Chromosome 10"/>
</dbReference>
<evidence type="ECO:0000313" key="3">
    <source>
        <dbReference type="Proteomes" id="UP000006591"/>
    </source>
</evidence>
<protein>
    <submittedName>
        <fullName evidence="2">Uncharacterized protein</fullName>
    </submittedName>
</protein>
<evidence type="ECO:0000313" key="2">
    <source>
        <dbReference type="EnsemblPlants" id="ONIVA10G05460.1"/>
    </source>
</evidence>
<dbReference type="AlphaFoldDB" id="A0A0E0IQN0"/>
<dbReference type="HOGENOM" id="CLU_1818946_0_0_1"/>
<feature type="region of interest" description="Disordered" evidence="1">
    <location>
        <begin position="1"/>
        <end position="101"/>
    </location>
</feature>